<dbReference type="AlphaFoldDB" id="A0A919VXC6"/>
<gene>
    <name evidence="2" type="ORF">Aau02nite_91090</name>
</gene>
<evidence type="ECO:0000313" key="3">
    <source>
        <dbReference type="Proteomes" id="UP000681340"/>
    </source>
</evidence>
<feature type="compositionally biased region" description="Basic and acidic residues" evidence="1">
    <location>
        <begin position="46"/>
        <end position="56"/>
    </location>
</feature>
<organism evidence="2 3">
    <name type="scientific">Actinoplanes auranticolor</name>
    <dbReference type="NCBI Taxonomy" id="47988"/>
    <lineage>
        <taxon>Bacteria</taxon>
        <taxon>Bacillati</taxon>
        <taxon>Actinomycetota</taxon>
        <taxon>Actinomycetes</taxon>
        <taxon>Micromonosporales</taxon>
        <taxon>Micromonosporaceae</taxon>
        <taxon>Actinoplanes</taxon>
    </lineage>
</organism>
<proteinExistence type="predicted"/>
<protein>
    <submittedName>
        <fullName evidence="2">Uncharacterized protein</fullName>
    </submittedName>
</protein>
<accession>A0A919VXC6</accession>
<comment type="caution">
    <text evidence="2">The sequence shown here is derived from an EMBL/GenBank/DDBJ whole genome shotgun (WGS) entry which is preliminary data.</text>
</comment>
<reference evidence="2" key="1">
    <citation type="submission" date="2021-03" db="EMBL/GenBank/DDBJ databases">
        <title>Whole genome shotgun sequence of Actinoplanes auranticolor NBRC 12245.</title>
        <authorList>
            <person name="Komaki H."/>
            <person name="Tamura T."/>
        </authorList>
    </citation>
    <scope>NUCLEOTIDE SEQUENCE</scope>
    <source>
        <strain evidence="2">NBRC 12245</strain>
    </source>
</reference>
<name>A0A919VXC6_9ACTN</name>
<feature type="region of interest" description="Disordered" evidence="1">
    <location>
        <begin position="1"/>
        <end position="81"/>
    </location>
</feature>
<sequence length="81" mass="8689">MSATGDSGSSSEPIDRDRTNDDLEDWLSDLRTDVSAAPHEWLDEDSVGKEPTDQAVERSPLTRGEHGTDASKPGGGGRHRA</sequence>
<dbReference type="Proteomes" id="UP000681340">
    <property type="component" value="Unassembled WGS sequence"/>
</dbReference>
<evidence type="ECO:0000256" key="1">
    <source>
        <dbReference type="SAM" id="MobiDB-lite"/>
    </source>
</evidence>
<dbReference type="RefSeq" id="WP_212994874.1">
    <property type="nucleotide sequence ID" value="NZ_BAABEA010000014.1"/>
</dbReference>
<feature type="compositionally biased region" description="Polar residues" evidence="1">
    <location>
        <begin position="1"/>
        <end position="12"/>
    </location>
</feature>
<keyword evidence="3" id="KW-1185">Reference proteome</keyword>
<dbReference type="EMBL" id="BOQL01000099">
    <property type="protein sequence ID" value="GIM80546.1"/>
    <property type="molecule type" value="Genomic_DNA"/>
</dbReference>
<evidence type="ECO:0000313" key="2">
    <source>
        <dbReference type="EMBL" id="GIM80546.1"/>
    </source>
</evidence>